<dbReference type="EC" id="2.1.1.45" evidence="1"/>
<evidence type="ECO:0000256" key="1">
    <source>
        <dbReference type="ARBA" id="ARBA00011947"/>
    </source>
</evidence>
<keyword evidence="3" id="KW-0808">Transferase</keyword>
<protein>
    <recommendedName>
        <fullName evidence="1">thymidylate synthase</fullName>
        <ecNumber evidence="1">2.1.1.45</ecNumber>
    </recommendedName>
</protein>
<dbReference type="InterPro" id="IPR045097">
    <property type="entry name" value="Thymidate_synth/dCMP_Mease"/>
</dbReference>
<evidence type="ECO:0000313" key="5">
    <source>
        <dbReference type="EMBL" id="GMI35071.1"/>
    </source>
</evidence>
<dbReference type="Proteomes" id="UP001165060">
    <property type="component" value="Unassembled WGS sequence"/>
</dbReference>
<evidence type="ECO:0000313" key="6">
    <source>
        <dbReference type="Proteomes" id="UP001165060"/>
    </source>
</evidence>
<dbReference type="InterPro" id="IPR000398">
    <property type="entry name" value="Thymidylate_synthase"/>
</dbReference>
<dbReference type="PANTHER" id="PTHR11548:SF2">
    <property type="entry name" value="THYMIDYLATE SYNTHASE"/>
    <property type="match status" value="1"/>
</dbReference>
<proteinExistence type="predicted"/>
<dbReference type="Gene3D" id="3.40.430.10">
    <property type="entry name" value="Dihydrofolate Reductase, subunit A"/>
    <property type="match status" value="1"/>
</dbReference>
<dbReference type="InterPro" id="IPR024072">
    <property type="entry name" value="DHFR-like_dom_sf"/>
</dbReference>
<reference evidence="5 6" key="1">
    <citation type="journal article" date="2023" name="Commun. Biol.">
        <title>Genome analysis of Parmales, the sister group of diatoms, reveals the evolutionary specialization of diatoms from phago-mixotrophs to photoautotrophs.</title>
        <authorList>
            <person name="Ban H."/>
            <person name="Sato S."/>
            <person name="Yoshikawa S."/>
            <person name="Yamada K."/>
            <person name="Nakamura Y."/>
            <person name="Ichinomiya M."/>
            <person name="Sato N."/>
            <person name="Blanc-Mathieu R."/>
            <person name="Endo H."/>
            <person name="Kuwata A."/>
            <person name="Ogata H."/>
        </authorList>
    </citation>
    <scope>NUCLEOTIDE SEQUENCE [LARGE SCALE GENOMIC DNA]</scope>
</reference>
<evidence type="ECO:0000259" key="4">
    <source>
        <dbReference type="PROSITE" id="PS51330"/>
    </source>
</evidence>
<dbReference type="PRINTS" id="PR00108">
    <property type="entry name" value="THYMDSNTHASE"/>
</dbReference>
<feature type="domain" description="DHFR" evidence="4">
    <location>
        <begin position="1"/>
        <end position="150"/>
    </location>
</feature>
<dbReference type="PANTHER" id="PTHR11548">
    <property type="entry name" value="THYMIDYLATE SYNTHASE 1"/>
    <property type="match status" value="1"/>
</dbReference>
<name>A0ABQ6MXV5_9STRA</name>
<gene>
    <name evidence="5" type="ORF">TeGR_g784</name>
</gene>
<dbReference type="Pfam" id="PF00186">
    <property type="entry name" value="DHFR_1"/>
    <property type="match status" value="1"/>
</dbReference>
<dbReference type="PROSITE" id="PS51330">
    <property type="entry name" value="DHFR_2"/>
    <property type="match status" value="1"/>
</dbReference>
<sequence length="376" mass="41916">MFKTLTTGSGSNAVIMGRKTWDSIPAKFRPLPDRLNIVLSRSAGGENAPAGNGDGPEYPAGVVLCDSVPSALQAASSCDKAFVIGGGEIYRQFLPEVEAVYLTEVQGYEGEMDAFFPKLAPGDWNKEDVGGGEKQDKKSELKYKFLQYTRVPEGRDLNPEECQYLDLCREVMDNGVKRMDRTGTGTLSKFGVQMRFSLRDETMPLLTTKRTFWRGVAEELLWFVEGNTNANDLADKDIHIWDGNGSKEFLESRGLGHREVGDLGPVYGFQWRHFGAKYSDMHADYKGEGVDQLADCIDKIINNPTDRRIIMCFFVDTEKNELSAQMYQRSADLGLGVPFNIASYSLLVHMVAKVTGRKPGEFVHVIGDAHVYLNHR</sequence>
<keyword evidence="2" id="KW-0489">Methyltransferase</keyword>
<evidence type="ECO:0000256" key="3">
    <source>
        <dbReference type="ARBA" id="ARBA00022679"/>
    </source>
</evidence>
<dbReference type="Pfam" id="PF00303">
    <property type="entry name" value="Thymidylat_synt"/>
    <property type="match status" value="1"/>
</dbReference>
<keyword evidence="6" id="KW-1185">Reference proteome</keyword>
<organism evidence="5 6">
    <name type="scientific">Tetraparma gracilis</name>
    <dbReference type="NCBI Taxonomy" id="2962635"/>
    <lineage>
        <taxon>Eukaryota</taxon>
        <taxon>Sar</taxon>
        <taxon>Stramenopiles</taxon>
        <taxon>Ochrophyta</taxon>
        <taxon>Bolidophyceae</taxon>
        <taxon>Parmales</taxon>
        <taxon>Triparmaceae</taxon>
        <taxon>Tetraparma</taxon>
    </lineage>
</organism>
<dbReference type="InterPro" id="IPR001796">
    <property type="entry name" value="DHFR_dom"/>
</dbReference>
<dbReference type="EMBL" id="BRYB01000670">
    <property type="protein sequence ID" value="GMI35071.1"/>
    <property type="molecule type" value="Genomic_DNA"/>
</dbReference>
<dbReference type="SUPFAM" id="SSF55831">
    <property type="entry name" value="Thymidylate synthase/dCMP hydroxymethylase"/>
    <property type="match status" value="1"/>
</dbReference>
<dbReference type="CDD" id="cd00351">
    <property type="entry name" value="TS_Pyrimidine_HMase"/>
    <property type="match status" value="1"/>
</dbReference>
<dbReference type="Gene3D" id="3.30.572.10">
    <property type="entry name" value="Thymidylate synthase/dCMP hydroxymethylase domain"/>
    <property type="match status" value="2"/>
</dbReference>
<evidence type="ECO:0000256" key="2">
    <source>
        <dbReference type="ARBA" id="ARBA00022603"/>
    </source>
</evidence>
<dbReference type="InterPro" id="IPR023451">
    <property type="entry name" value="Thymidate_synth/dCMP_Mease_dom"/>
</dbReference>
<dbReference type="SUPFAM" id="SSF53597">
    <property type="entry name" value="Dihydrofolate reductase-like"/>
    <property type="match status" value="1"/>
</dbReference>
<accession>A0ABQ6MXV5</accession>
<dbReference type="InterPro" id="IPR036926">
    <property type="entry name" value="Thymidate_synth/dCMP_Mease_sf"/>
</dbReference>
<dbReference type="CDD" id="cd00209">
    <property type="entry name" value="DHFR"/>
    <property type="match status" value="1"/>
</dbReference>
<comment type="caution">
    <text evidence="5">The sequence shown here is derived from an EMBL/GenBank/DDBJ whole genome shotgun (WGS) entry which is preliminary data.</text>
</comment>